<proteinExistence type="predicted"/>
<feature type="non-terminal residue" evidence="1">
    <location>
        <position position="1"/>
    </location>
</feature>
<protein>
    <submittedName>
        <fullName evidence="1">Uncharacterized protein</fullName>
    </submittedName>
</protein>
<keyword evidence="2" id="KW-1185">Reference proteome</keyword>
<evidence type="ECO:0000313" key="2">
    <source>
        <dbReference type="Proteomes" id="UP000295192"/>
    </source>
</evidence>
<dbReference type="Proteomes" id="UP000295192">
    <property type="component" value="Unassembled WGS sequence"/>
</dbReference>
<reference evidence="1 2" key="1">
    <citation type="journal article" date="2019" name="J. Hered.">
        <title>An Improved Genome Assembly for Drosophila navojoa, the Basal Species in the mojavensis Cluster.</title>
        <authorList>
            <person name="Vanderlinde T."/>
            <person name="Dupim E.G."/>
            <person name="Nazario-Yepiz N.O."/>
            <person name="Carvalho A.B."/>
        </authorList>
    </citation>
    <scope>NUCLEOTIDE SEQUENCE [LARGE SCALE GENOMIC DNA]</scope>
    <source>
        <strain evidence="1">Navoj_Jal97</strain>
        <tissue evidence="1">Whole organism</tissue>
    </source>
</reference>
<dbReference type="AlphaFoldDB" id="A0A484ANW1"/>
<comment type="caution">
    <text evidence="1">The sequence shown here is derived from an EMBL/GenBank/DDBJ whole genome shotgun (WGS) entry which is preliminary data.</text>
</comment>
<accession>A0A484ANW1</accession>
<evidence type="ECO:0000313" key="1">
    <source>
        <dbReference type="EMBL" id="TDG38278.1"/>
    </source>
</evidence>
<dbReference type="EMBL" id="LSRL02006224">
    <property type="protein sequence ID" value="TDG38278.1"/>
    <property type="molecule type" value="Genomic_DNA"/>
</dbReference>
<organism evidence="1 2">
    <name type="scientific">Drosophila navojoa</name>
    <name type="common">Fruit fly</name>
    <dbReference type="NCBI Taxonomy" id="7232"/>
    <lineage>
        <taxon>Eukaryota</taxon>
        <taxon>Metazoa</taxon>
        <taxon>Ecdysozoa</taxon>
        <taxon>Arthropoda</taxon>
        <taxon>Hexapoda</taxon>
        <taxon>Insecta</taxon>
        <taxon>Pterygota</taxon>
        <taxon>Neoptera</taxon>
        <taxon>Endopterygota</taxon>
        <taxon>Diptera</taxon>
        <taxon>Brachycera</taxon>
        <taxon>Muscomorpha</taxon>
        <taxon>Ephydroidea</taxon>
        <taxon>Drosophilidae</taxon>
        <taxon>Drosophila</taxon>
    </lineage>
</organism>
<gene>
    <name evidence="1" type="ORF">AWZ03_015300</name>
</gene>
<sequence length="56" mass="6265">IRNNAQVAYSVKQAVYLGVLISDLSKPNSQQTRKFQHIARSFTLLLLVLPWGPGNL</sequence>
<name>A0A484ANW1_DRONA</name>